<proteinExistence type="predicted"/>
<dbReference type="Gene3D" id="3.80.10.10">
    <property type="entry name" value="Ribonuclease Inhibitor"/>
    <property type="match status" value="1"/>
</dbReference>
<evidence type="ECO:0000313" key="1">
    <source>
        <dbReference type="EMBL" id="KAF9548736.1"/>
    </source>
</evidence>
<reference evidence="1" key="1">
    <citation type="journal article" date="2020" name="Fungal Divers.">
        <title>Resolving the Mortierellaceae phylogeny through synthesis of multi-gene phylogenetics and phylogenomics.</title>
        <authorList>
            <person name="Vandepol N."/>
            <person name="Liber J."/>
            <person name="Desiro A."/>
            <person name="Na H."/>
            <person name="Kennedy M."/>
            <person name="Barry K."/>
            <person name="Grigoriev I.V."/>
            <person name="Miller A.N."/>
            <person name="O'Donnell K."/>
            <person name="Stajich J.E."/>
            <person name="Bonito G."/>
        </authorList>
    </citation>
    <scope>NUCLEOTIDE SEQUENCE</scope>
    <source>
        <strain evidence="1">NRRL 2591</strain>
    </source>
</reference>
<protein>
    <recommendedName>
        <fullName evidence="3">F-box domain-containing protein</fullName>
    </recommendedName>
</protein>
<comment type="caution">
    <text evidence="1">The sequence shown here is derived from an EMBL/GenBank/DDBJ whole genome shotgun (WGS) entry which is preliminary data.</text>
</comment>
<evidence type="ECO:0000313" key="2">
    <source>
        <dbReference type="Proteomes" id="UP000723463"/>
    </source>
</evidence>
<evidence type="ECO:0008006" key="3">
    <source>
        <dbReference type="Google" id="ProtNLM"/>
    </source>
</evidence>
<dbReference type="EMBL" id="JAAAXW010000026">
    <property type="protein sequence ID" value="KAF9548736.1"/>
    <property type="molecule type" value="Genomic_DNA"/>
</dbReference>
<organism evidence="1 2">
    <name type="scientific">Mortierella hygrophila</name>
    <dbReference type="NCBI Taxonomy" id="979708"/>
    <lineage>
        <taxon>Eukaryota</taxon>
        <taxon>Fungi</taxon>
        <taxon>Fungi incertae sedis</taxon>
        <taxon>Mucoromycota</taxon>
        <taxon>Mortierellomycotina</taxon>
        <taxon>Mortierellomycetes</taxon>
        <taxon>Mortierellales</taxon>
        <taxon>Mortierellaceae</taxon>
        <taxon>Mortierella</taxon>
    </lineage>
</organism>
<gene>
    <name evidence="1" type="ORF">EC957_005669</name>
</gene>
<dbReference type="InterPro" id="IPR032675">
    <property type="entry name" value="LRR_dom_sf"/>
</dbReference>
<accession>A0A9P6FE00</accession>
<dbReference type="Proteomes" id="UP000723463">
    <property type="component" value="Unassembled WGS sequence"/>
</dbReference>
<dbReference type="AlphaFoldDB" id="A0A9P6FE00"/>
<keyword evidence="2" id="KW-1185">Reference proteome</keyword>
<dbReference type="SUPFAM" id="SSF52047">
    <property type="entry name" value="RNI-like"/>
    <property type="match status" value="1"/>
</dbReference>
<name>A0A9P6FE00_9FUNG</name>
<sequence length="675" mass="74724">MEPISMRVFGLPELASIIASFLDKKTLTQVMLTNRRMHAALELWFYRDLRTLPSHSRSSGASLYISLCDSPDGLRALSRNIHFVRTWETDLFNFVFISHATAAIQQYFNNDNNGGTKNGNGNGNDKELDAMPMSLSSFLTWTKGSHTRTRRPRISPVTTLGLLLLIPLPPVMSLSRLKLSLPSTTNSNQCSHSHTLPNHKSLFATIAHLCVALQHLPQLRELALDHLSVKDSWSIRPLTSTLSRMNHLRRLELDVYIIEGVCGVGLSLFFGCPPSVEKLRIQFHEYEMHYSETGSPNVDSLHDVEDALIETSDAEALEAVATATVESLSRGSTSRTLANLRDINLEACLDDATLEEYLSIFESCPNLKTLELMEINFPDGLDGADIGRMCPHLCNLRFDGAVEMIGDKLWPLGIMETLPRDRMEILNYYGGGPDQWLDATVVGKTLLRHSGSLREFHACSRTASAAMRMILATCEALEVLEICCSSIDLADAVGSPWASSKLTSLLLDIKITLPSLLLPAGTPYVPSYLKTPPAQLTKDEKYLFTQLEFLYQQIGKQEDLKVLQLGRVECDEYGASTVEADKRNQPFPGLLRLGDGSGNGANSISGDVDRPGFLHLLGKLSKLEVVVGEICPEAGDGKMPADSTEAAWIRTHWPLLRETHFSFASERSEETSLHV</sequence>